<dbReference type="AlphaFoldDB" id="A0A1A0HC81"/>
<accession>A0A1A0HC81</accession>
<dbReference type="STRING" id="869754.A0A1A0HC81"/>
<gene>
    <name evidence="3" type="ORF">METBIDRAFT_41541</name>
</gene>
<evidence type="ECO:0000313" key="3">
    <source>
        <dbReference type="EMBL" id="OBA21616.1"/>
    </source>
</evidence>
<keyword evidence="4" id="KW-1185">Reference proteome</keyword>
<reference evidence="3 4" key="1">
    <citation type="submission" date="2016-05" db="EMBL/GenBank/DDBJ databases">
        <title>Comparative genomics of biotechnologically important yeasts.</title>
        <authorList>
            <consortium name="DOE Joint Genome Institute"/>
            <person name="Riley R."/>
            <person name="Haridas S."/>
            <person name="Wolfe K.H."/>
            <person name="Lopes M.R."/>
            <person name="Hittinger C.T."/>
            <person name="Goker M."/>
            <person name="Salamov A."/>
            <person name="Wisecaver J."/>
            <person name="Long T.M."/>
            <person name="Aerts A.L."/>
            <person name="Barry K."/>
            <person name="Choi C."/>
            <person name="Clum A."/>
            <person name="Coughlan A.Y."/>
            <person name="Deshpande S."/>
            <person name="Douglass A.P."/>
            <person name="Hanson S.J."/>
            <person name="Klenk H.-P."/>
            <person name="LaButti K."/>
            <person name="Lapidus A."/>
            <person name="Lindquist E."/>
            <person name="Lipzen A."/>
            <person name="Meier-kolthoff J.P."/>
            <person name="Ohm R.A."/>
            <person name="Otillar R.P."/>
            <person name="Pangilinan J."/>
            <person name="Peng Y."/>
            <person name="Rokas A."/>
            <person name="Rosa C.A."/>
            <person name="Scheuner C."/>
            <person name="Sibirny A.A."/>
            <person name="Slot J.C."/>
            <person name="Stielow J.B."/>
            <person name="Sun H."/>
            <person name="Kurtzman C.P."/>
            <person name="Blackwell M."/>
            <person name="Grigoriev I.V."/>
            <person name="Jeffries T.W."/>
        </authorList>
    </citation>
    <scope>NUCLEOTIDE SEQUENCE [LARGE SCALE GENOMIC DNA]</scope>
    <source>
        <strain evidence="3 4">NRRL YB-4993</strain>
    </source>
</reference>
<keyword evidence="2" id="KW-0472">Membrane</keyword>
<keyword evidence="2" id="KW-1133">Transmembrane helix</keyword>
<dbReference type="Proteomes" id="UP000092555">
    <property type="component" value="Unassembled WGS sequence"/>
</dbReference>
<dbReference type="EMBL" id="LXTC01000003">
    <property type="protein sequence ID" value="OBA21616.1"/>
    <property type="molecule type" value="Genomic_DNA"/>
</dbReference>
<dbReference type="RefSeq" id="XP_018712126.1">
    <property type="nucleotide sequence ID" value="XM_018857418.1"/>
</dbReference>
<keyword evidence="2" id="KW-0812">Transmembrane</keyword>
<name>A0A1A0HC81_9ASCO</name>
<feature type="transmembrane region" description="Helical" evidence="2">
    <location>
        <begin position="134"/>
        <end position="156"/>
    </location>
</feature>
<protein>
    <recommendedName>
        <fullName evidence="5">ER membrane protein complex subunit 7 beta-sandwich domain-containing protein</fullName>
    </recommendedName>
</protein>
<feature type="compositionally biased region" description="Polar residues" evidence="1">
    <location>
        <begin position="192"/>
        <end position="202"/>
    </location>
</feature>
<organism evidence="3 4">
    <name type="scientific">Metschnikowia bicuspidata var. bicuspidata NRRL YB-4993</name>
    <dbReference type="NCBI Taxonomy" id="869754"/>
    <lineage>
        <taxon>Eukaryota</taxon>
        <taxon>Fungi</taxon>
        <taxon>Dikarya</taxon>
        <taxon>Ascomycota</taxon>
        <taxon>Saccharomycotina</taxon>
        <taxon>Pichiomycetes</taxon>
        <taxon>Metschnikowiaceae</taxon>
        <taxon>Metschnikowia</taxon>
    </lineage>
</organism>
<comment type="caution">
    <text evidence="3">The sequence shown here is derived from an EMBL/GenBank/DDBJ whole genome shotgun (WGS) entry which is preliminary data.</text>
</comment>
<sequence length="209" mass="23809">PIVNGLNFQSRIEVRLTEIGDFRSVKEKTLPVNRDYAFEAPDLAAGEYELTINAYDFIVRAPRWRIFVDDTETRAFVDAIASESYNISSQQIIQRDSPLTVPISGFKSYYESTEGRLTEVLMNSPFGFIFRSKLYSLLFFGTLVIMAFPYVIPYVAPDFAEQYQKMQAEMNAPPQENKPMGEILSKAAPKNQAISEKYSNSGKRTRKRG</sequence>
<evidence type="ECO:0008006" key="5">
    <source>
        <dbReference type="Google" id="ProtNLM"/>
    </source>
</evidence>
<evidence type="ECO:0000313" key="4">
    <source>
        <dbReference type="Proteomes" id="UP000092555"/>
    </source>
</evidence>
<dbReference type="OrthoDB" id="4085072at2759"/>
<dbReference type="GeneID" id="30030394"/>
<evidence type="ECO:0000256" key="1">
    <source>
        <dbReference type="SAM" id="MobiDB-lite"/>
    </source>
</evidence>
<feature type="region of interest" description="Disordered" evidence="1">
    <location>
        <begin position="170"/>
        <end position="209"/>
    </location>
</feature>
<evidence type="ECO:0000256" key="2">
    <source>
        <dbReference type="SAM" id="Phobius"/>
    </source>
</evidence>
<feature type="non-terminal residue" evidence="3">
    <location>
        <position position="1"/>
    </location>
</feature>
<proteinExistence type="predicted"/>